<dbReference type="AlphaFoldDB" id="A0A7S8HRH6"/>
<feature type="compositionally biased region" description="Low complexity" evidence="1">
    <location>
        <begin position="357"/>
        <end position="367"/>
    </location>
</feature>
<gene>
    <name evidence="2" type="ORF">HYE67_000110</name>
</gene>
<proteinExistence type="predicted"/>
<dbReference type="EMBL" id="CP064747">
    <property type="protein sequence ID" value="QPC57879.1"/>
    <property type="molecule type" value="Genomic_DNA"/>
</dbReference>
<dbReference type="Proteomes" id="UP000663297">
    <property type="component" value="Chromosome 1"/>
</dbReference>
<protein>
    <submittedName>
        <fullName evidence="2">Uncharacterized protein</fullName>
    </submittedName>
</protein>
<organism evidence="2 3">
    <name type="scientific">Fusarium culmorum</name>
    <dbReference type="NCBI Taxonomy" id="5516"/>
    <lineage>
        <taxon>Eukaryota</taxon>
        <taxon>Fungi</taxon>
        <taxon>Dikarya</taxon>
        <taxon>Ascomycota</taxon>
        <taxon>Pezizomycotina</taxon>
        <taxon>Sordariomycetes</taxon>
        <taxon>Hypocreomycetidae</taxon>
        <taxon>Hypocreales</taxon>
        <taxon>Nectriaceae</taxon>
        <taxon>Fusarium</taxon>
    </lineage>
</organism>
<sequence>MHITTKPTKTATVTRSRVTTEYTTSTVYTTTVRTVTECGPYVTNCPHPPYVTTETIIDYTTICPITETIYPPPMTTEYTTSTVYTTSIYTITECAPWVHDCGYIPYETTEIIPIYTTVCPIDYEPTPEPQWTTSTVYTTYYRTVTECEPYCPETPYVTWETVPIYTTVCPVDEVAPAPTMPPHHYEPEECMTEELSTSWSTSTVYTTEVKTKTDCAWDDTWCDYGYPYVTTETVALSTTLGPEVITEWVPCPTYHPPPPPVVVTSTTTVPETTYTRAVPPTRTLSTVVVSTETGYSSSTNTVYYSTTGTWATSTYATQSTGTSTWMTQSIPTYPTSVKQSSSIEQPSSMEKPTSVDQPSSMPQQPSSVEKPTSML</sequence>
<name>A0A7S8HRH6_FUSCU</name>
<feature type="compositionally biased region" description="Polar residues" evidence="1">
    <location>
        <begin position="333"/>
        <end position="356"/>
    </location>
</feature>
<evidence type="ECO:0000256" key="1">
    <source>
        <dbReference type="SAM" id="MobiDB-lite"/>
    </source>
</evidence>
<evidence type="ECO:0000313" key="3">
    <source>
        <dbReference type="Proteomes" id="UP000663297"/>
    </source>
</evidence>
<reference evidence="2" key="1">
    <citation type="submission" date="2020-11" db="EMBL/GenBank/DDBJ databases">
        <title>The chromosome-scale genome resource for two endophytic Fusarium species: F. culmorum and F. pseudograminearum.</title>
        <authorList>
            <person name="Yuan Z."/>
        </authorList>
    </citation>
    <scope>NUCLEOTIDE SEQUENCE</scope>
    <source>
        <strain evidence="2">Class2-1B</strain>
    </source>
</reference>
<evidence type="ECO:0000313" key="2">
    <source>
        <dbReference type="EMBL" id="QPC57879.1"/>
    </source>
</evidence>
<feature type="region of interest" description="Disordered" evidence="1">
    <location>
        <begin position="333"/>
        <end position="375"/>
    </location>
</feature>
<accession>A0A7S8HRH6</accession>